<organism evidence="1 2">
    <name type="scientific">Didymodactylos carnosus</name>
    <dbReference type="NCBI Taxonomy" id="1234261"/>
    <lineage>
        <taxon>Eukaryota</taxon>
        <taxon>Metazoa</taxon>
        <taxon>Spiralia</taxon>
        <taxon>Gnathifera</taxon>
        <taxon>Rotifera</taxon>
        <taxon>Eurotatoria</taxon>
        <taxon>Bdelloidea</taxon>
        <taxon>Philodinida</taxon>
        <taxon>Philodinidae</taxon>
        <taxon>Didymodactylos</taxon>
    </lineage>
</organism>
<sequence>FELAAPYNLFPLQQTIITDTIYGNLTKAVRRYCHTWESTPGNAWYLLQT</sequence>
<feature type="non-terminal residue" evidence="1">
    <location>
        <position position="1"/>
    </location>
</feature>
<dbReference type="Proteomes" id="UP000682733">
    <property type="component" value="Unassembled WGS sequence"/>
</dbReference>
<gene>
    <name evidence="1" type="ORF">TMI583_LOCUS47354</name>
</gene>
<dbReference type="EMBL" id="CAJOBA010091361">
    <property type="protein sequence ID" value="CAF4485992.1"/>
    <property type="molecule type" value="Genomic_DNA"/>
</dbReference>
<comment type="caution">
    <text evidence="1">The sequence shown here is derived from an EMBL/GenBank/DDBJ whole genome shotgun (WGS) entry which is preliminary data.</text>
</comment>
<evidence type="ECO:0000313" key="1">
    <source>
        <dbReference type="EMBL" id="CAF4485992.1"/>
    </source>
</evidence>
<accession>A0A8S2X9A3</accession>
<reference evidence="1" key="1">
    <citation type="submission" date="2021-02" db="EMBL/GenBank/DDBJ databases">
        <authorList>
            <person name="Nowell W R."/>
        </authorList>
    </citation>
    <scope>NUCLEOTIDE SEQUENCE</scope>
</reference>
<protein>
    <submittedName>
        <fullName evidence="1">Uncharacterized protein</fullName>
    </submittedName>
</protein>
<evidence type="ECO:0000313" key="2">
    <source>
        <dbReference type="Proteomes" id="UP000682733"/>
    </source>
</evidence>
<proteinExistence type="predicted"/>
<name>A0A8S2X9A3_9BILA</name>
<dbReference type="AlphaFoldDB" id="A0A8S2X9A3"/>